<dbReference type="Proteomes" id="UP001292094">
    <property type="component" value="Unassembled WGS sequence"/>
</dbReference>
<gene>
    <name evidence="2" type="ORF">Pmani_008558</name>
</gene>
<organism evidence="2 3">
    <name type="scientific">Petrolisthes manimaculis</name>
    <dbReference type="NCBI Taxonomy" id="1843537"/>
    <lineage>
        <taxon>Eukaryota</taxon>
        <taxon>Metazoa</taxon>
        <taxon>Ecdysozoa</taxon>
        <taxon>Arthropoda</taxon>
        <taxon>Crustacea</taxon>
        <taxon>Multicrustacea</taxon>
        <taxon>Malacostraca</taxon>
        <taxon>Eumalacostraca</taxon>
        <taxon>Eucarida</taxon>
        <taxon>Decapoda</taxon>
        <taxon>Pleocyemata</taxon>
        <taxon>Anomura</taxon>
        <taxon>Galatheoidea</taxon>
        <taxon>Porcellanidae</taxon>
        <taxon>Petrolisthes</taxon>
    </lineage>
</organism>
<dbReference type="SMART" id="SM00595">
    <property type="entry name" value="MADF"/>
    <property type="match status" value="1"/>
</dbReference>
<proteinExistence type="predicted"/>
<evidence type="ECO:0000313" key="3">
    <source>
        <dbReference type="Proteomes" id="UP001292094"/>
    </source>
</evidence>
<protein>
    <recommendedName>
        <fullName evidence="1">MADF domain-containing protein</fullName>
    </recommendedName>
</protein>
<feature type="domain" description="MADF" evidence="1">
    <location>
        <begin position="14"/>
        <end position="112"/>
    </location>
</feature>
<accession>A0AAE1UEJ2</accession>
<name>A0AAE1UEJ2_9EUCA</name>
<keyword evidence="3" id="KW-1185">Reference proteome</keyword>
<dbReference type="EMBL" id="JAWZYT010000655">
    <property type="protein sequence ID" value="KAK4320597.1"/>
    <property type="molecule type" value="Genomic_DNA"/>
</dbReference>
<evidence type="ECO:0000259" key="1">
    <source>
        <dbReference type="PROSITE" id="PS51029"/>
    </source>
</evidence>
<dbReference type="AlphaFoldDB" id="A0AAE1UEJ2"/>
<comment type="caution">
    <text evidence="2">The sequence shown here is derived from an EMBL/GenBank/DDBJ whole genome shotgun (WGS) entry which is preliminary data.</text>
</comment>
<evidence type="ECO:0000313" key="2">
    <source>
        <dbReference type="EMBL" id="KAK4320597.1"/>
    </source>
</evidence>
<dbReference type="Pfam" id="PF10545">
    <property type="entry name" value="MADF_DNA_bdg"/>
    <property type="match status" value="1"/>
</dbReference>
<reference evidence="2" key="1">
    <citation type="submission" date="2023-11" db="EMBL/GenBank/DDBJ databases">
        <title>Genome assemblies of two species of porcelain crab, Petrolisthes cinctipes and Petrolisthes manimaculis (Anomura: Porcellanidae).</title>
        <authorList>
            <person name="Angst P."/>
        </authorList>
    </citation>
    <scope>NUCLEOTIDE SEQUENCE</scope>
    <source>
        <strain evidence="2">PB745_02</strain>
        <tissue evidence="2">Gill</tissue>
    </source>
</reference>
<dbReference type="InterPro" id="IPR006578">
    <property type="entry name" value="MADF-dom"/>
</dbReference>
<dbReference type="PROSITE" id="PS51029">
    <property type="entry name" value="MADF"/>
    <property type="match status" value="1"/>
</dbReference>
<sequence length="282" mass="31950">MSSQILWTHDAIISLLEKVRDQEPLWNVVHPNYTKKNLKQSLYNDIRMELQSEYPELENISTAEVLKKFTYLQGNFQKMWRKVTCTPSGTGENVTPKWEYFSACSFLKPMNDGNNVASFQLPSEQLSEVVFEGSVEDLLEDQGQKIELSPIPWSNSNSVTSNVPTSSSPIDMNTPEPPAQDIQDISATCSPPAKKVRKTEKQLYPFVKQLSTHLGSIVAAYSSRKSGQKNPKPVFIADTLNSFINYIPINRQKHETEINAQKLKIILDTQQKINNELETQGN</sequence>